<dbReference type="RefSeq" id="WP_078813410.1">
    <property type="nucleotide sequence ID" value="NZ_FUYE01000006.1"/>
</dbReference>
<name>A0A1T4XZ08_9BACT</name>
<organism evidence="1 2">
    <name type="scientific">Prosthecobacter debontii</name>
    <dbReference type="NCBI Taxonomy" id="48467"/>
    <lineage>
        <taxon>Bacteria</taxon>
        <taxon>Pseudomonadati</taxon>
        <taxon>Verrucomicrobiota</taxon>
        <taxon>Verrucomicrobiia</taxon>
        <taxon>Verrucomicrobiales</taxon>
        <taxon>Verrucomicrobiaceae</taxon>
        <taxon>Prosthecobacter</taxon>
    </lineage>
</organism>
<reference evidence="2" key="1">
    <citation type="submission" date="2017-02" db="EMBL/GenBank/DDBJ databases">
        <authorList>
            <person name="Varghese N."/>
            <person name="Submissions S."/>
        </authorList>
    </citation>
    <scope>NUCLEOTIDE SEQUENCE [LARGE SCALE GENOMIC DNA]</scope>
    <source>
        <strain evidence="2">ATCC 700200</strain>
    </source>
</reference>
<accession>A0A1T4XZ08</accession>
<dbReference type="STRING" id="48467.SAMN02745166_02201"/>
<dbReference type="Proteomes" id="UP000190774">
    <property type="component" value="Unassembled WGS sequence"/>
</dbReference>
<dbReference type="EMBL" id="FUYE01000006">
    <property type="protein sequence ID" value="SKA94746.1"/>
    <property type="molecule type" value="Genomic_DNA"/>
</dbReference>
<sequence length="94" mass="10408">MASSVRSLKLPPDLLDVAEKRAKSLGYPSWSAYVKGLIRYDALCQGPHSITLPWANLPLPEQDKIDAKLLKLTENGIGVRGQLLKRILKGEDKL</sequence>
<evidence type="ECO:0000313" key="2">
    <source>
        <dbReference type="Proteomes" id="UP000190774"/>
    </source>
</evidence>
<evidence type="ECO:0000313" key="1">
    <source>
        <dbReference type="EMBL" id="SKA94746.1"/>
    </source>
</evidence>
<dbReference type="OrthoDB" id="194222at2"/>
<dbReference type="AlphaFoldDB" id="A0A1T4XZ08"/>
<gene>
    <name evidence="1" type="ORF">SAMN02745166_02201</name>
</gene>
<keyword evidence="2" id="KW-1185">Reference proteome</keyword>
<proteinExistence type="predicted"/>
<protein>
    <submittedName>
        <fullName evidence="1">Uncharacterized protein</fullName>
    </submittedName>
</protein>